<name>A0A450V6R2_9GAMM</name>
<keyword evidence="1" id="KW-1133">Transmembrane helix</keyword>
<accession>A0A450V6R2</accession>
<reference evidence="2" key="1">
    <citation type="submission" date="2019-02" db="EMBL/GenBank/DDBJ databases">
        <authorList>
            <person name="Gruber-Vodicka R. H."/>
            <person name="Seah K. B. B."/>
        </authorList>
    </citation>
    <scope>NUCLEOTIDE SEQUENCE</scope>
    <source>
        <strain evidence="2">BECK_M6</strain>
    </source>
</reference>
<proteinExistence type="predicted"/>
<evidence type="ECO:0000256" key="1">
    <source>
        <dbReference type="SAM" id="Phobius"/>
    </source>
</evidence>
<organism evidence="2">
    <name type="scientific">Candidatus Kentrum sp. LFY</name>
    <dbReference type="NCBI Taxonomy" id="2126342"/>
    <lineage>
        <taxon>Bacteria</taxon>
        <taxon>Pseudomonadati</taxon>
        <taxon>Pseudomonadota</taxon>
        <taxon>Gammaproteobacteria</taxon>
        <taxon>Candidatus Kentrum</taxon>
    </lineage>
</organism>
<gene>
    <name evidence="2" type="ORF">BECKLFY1418A_GA0070994_11173</name>
</gene>
<keyword evidence="1" id="KW-0812">Transmembrane</keyword>
<feature type="transmembrane region" description="Helical" evidence="1">
    <location>
        <begin position="23"/>
        <end position="42"/>
    </location>
</feature>
<evidence type="ECO:0000313" key="2">
    <source>
        <dbReference type="EMBL" id="VFK00459.1"/>
    </source>
</evidence>
<dbReference type="AlphaFoldDB" id="A0A450V6R2"/>
<dbReference type="EMBL" id="CAADFH010000117">
    <property type="protein sequence ID" value="VFK00459.1"/>
    <property type="molecule type" value="Genomic_DNA"/>
</dbReference>
<keyword evidence="1" id="KW-0472">Membrane</keyword>
<sequence length="280" mass="32195">MLMRDTETCAVKLINSLILNKRAFLLFFGILVPFLGGCLHVKECKDTDGFCSLDGSVSVPIYQKKELILEREEIELSPAKFDKHGIKEKEIPAENKVIQVIRENKKCRKVSKKYPIKDSYKDCTLIKGGLYEKDVIQRQGYIDENACDGPLSDIRGRCRFEVSPSKVKRKLRGDDKISCKIIPEEIGEFKVDECTITEKIIRKESPSFTYLYSNKTKDTEITKTSHEKPMPIYCVTGTKKINGSISSWTWLKHELSINEESSNNKECDGEFYRRRTISEK</sequence>
<protein>
    <submittedName>
        <fullName evidence="2">Uncharacterized protein</fullName>
    </submittedName>
</protein>